<proteinExistence type="predicted"/>
<dbReference type="Gene3D" id="3.40.50.1820">
    <property type="entry name" value="alpha/beta hydrolase"/>
    <property type="match status" value="1"/>
</dbReference>
<dbReference type="GO" id="GO:0016042">
    <property type="term" value="P:lipid catabolic process"/>
    <property type="evidence" value="ECO:0007669"/>
    <property type="project" value="UniProtKB-KW"/>
</dbReference>
<keyword evidence="5" id="KW-1185">Reference proteome</keyword>
<dbReference type="RefSeq" id="WP_251260232.1">
    <property type="nucleotide sequence ID" value="NZ_JAMQGP010000001.1"/>
</dbReference>
<dbReference type="InterPro" id="IPR029058">
    <property type="entry name" value="AB_hydrolase_fold"/>
</dbReference>
<dbReference type="PANTHER" id="PTHR11005">
    <property type="entry name" value="LYSOSOMAL ACID LIPASE-RELATED"/>
    <property type="match status" value="1"/>
</dbReference>
<accession>A0AA41W564</accession>
<dbReference type="AlphaFoldDB" id="A0AA41W564"/>
<dbReference type="SUPFAM" id="SSF53474">
    <property type="entry name" value="alpha/beta-Hydrolases"/>
    <property type="match status" value="1"/>
</dbReference>
<keyword evidence="2" id="KW-0443">Lipid metabolism</keyword>
<dbReference type="GO" id="GO:0016787">
    <property type="term" value="F:hydrolase activity"/>
    <property type="evidence" value="ECO:0007669"/>
    <property type="project" value="UniProtKB-KW"/>
</dbReference>
<evidence type="ECO:0000256" key="2">
    <source>
        <dbReference type="ARBA" id="ARBA00023098"/>
    </source>
</evidence>
<protein>
    <submittedName>
        <fullName evidence="4">Alpha/beta fold hydrolase</fullName>
    </submittedName>
</protein>
<keyword evidence="4" id="KW-0378">Hydrolase</keyword>
<organism evidence="4 5">
    <name type="scientific">Echinimonas agarilytica</name>
    <dbReference type="NCBI Taxonomy" id="1215918"/>
    <lineage>
        <taxon>Bacteria</taxon>
        <taxon>Pseudomonadati</taxon>
        <taxon>Pseudomonadota</taxon>
        <taxon>Gammaproteobacteria</taxon>
        <taxon>Alteromonadales</taxon>
        <taxon>Echinimonadaceae</taxon>
        <taxon>Echinimonas</taxon>
    </lineage>
</organism>
<evidence type="ECO:0000313" key="5">
    <source>
        <dbReference type="Proteomes" id="UP001165393"/>
    </source>
</evidence>
<dbReference type="Pfam" id="PF00561">
    <property type="entry name" value="Abhydrolase_1"/>
    <property type="match status" value="1"/>
</dbReference>
<evidence type="ECO:0000256" key="1">
    <source>
        <dbReference type="ARBA" id="ARBA00022963"/>
    </source>
</evidence>
<reference evidence="4 5" key="1">
    <citation type="journal article" date="2013" name="Antonie Van Leeuwenhoek">
        <title>Echinimonas agarilytica gen. nov., sp. nov., a new gammaproteobacterium isolated from the sea urchin Strongylocentrotus intermedius.</title>
        <authorList>
            <person name="Nedashkovskaya O.I."/>
            <person name="Stenkova A.M."/>
            <person name="Zhukova N.V."/>
            <person name="Van Trappen S."/>
            <person name="Lee J.S."/>
            <person name="Kim S.B."/>
        </authorList>
    </citation>
    <scope>NUCLEOTIDE SEQUENCE [LARGE SCALE GENOMIC DNA]</scope>
    <source>
        <strain evidence="4 5">KMM 6351</strain>
    </source>
</reference>
<dbReference type="Proteomes" id="UP001165393">
    <property type="component" value="Unassembled WGS sequence"/>
</dbReference>
<comment type="caution">
    <text evidence="4">The sequence shown here is derived from an EMBL/GenBank/DDBJ whole genome shotgun (WGS) entry which is preliminary data.</text>
</comment>
<gene>
    <name evidence="4" type="ORF">NAF29_04230</name>
</gene>
<keyword evidence="1" id="KW-0442">Lipid degradation</keyword>
<dbReference type="InterPro" id="IPR000073">
    <property type="entry name" value="AB_hydrolase_1"/>
</dbReference>
<name>A0AA41W564_9GAMM</name>
<evidence type="ECO:0000259" key="3">
    <source>
        <dbReference type="Pfam" id="PF00561"/>
    </source>
</evidence>
<sequence length="300" mass="34256">MSDLHQESIFLPYRNGHLHIRKIESANTNAANPVLMLHGSMSNGRVFYTKSGKGLGCFLARRGHPVYILDVFGNGQSEPRIQGGESYGQSEVINEQIPLIHDYIMAQHHQAMHWVGHSWGTILMASHYARYPQRQHQVITLSGFASKKTIYSQHPKKPLYVNLVWNRICPWLTKRYGFLPAQRFKLGMDNETTQSLLDNVKWVNGQPWKDRDGFCYQSAARKTAWPATWFLAGKADHVLGNPADVKAFLKDSCNHTAKFTLLSKKNGNRHDYDHTSLLVHPDAMADHLPEFAQWLSRHNC</sequence>
<evidence type="ECO:0000313" key="4">
    <source>
        <dbReference type="EMBL" id="MCM2678884.1"/>
    </source>
</evidence>
<dbReference type="EMBL" id="JAMQGP010000001">
    <property type="protein sequence ID" value="MCM2678884.1"/>
    <property type="molecule type" value="Genomic_DNA"/>
</dbReference>
<feature type="domain" description="AB hydrolase-1" evidence="3">
    <location>
        <begin position="32"/>
        <end position="143"/>
    </location>
</feature>